<dbReference type="EMBL" id="ALJF01000022">
    <property type="protein sequence ID" value="EKF57367.1"/>
    <property type="molecule type" value="Genomic_DNA"/>
</dbReference>
<dbReference type="eggNOG" id="COG0400">
    <property type="taxonomic scope" value="Bacteria"/>
</dbReference>
<dbReference type="InterPro" id="IPR029058">
    <property type="entry name" value="AB_hydrolase_fold"/>
</dbReference>
<sequence>MWSNGEGAREIAGFCTVYRKVGSPLQPLVFLHGSNNNELSLADFAREVASLRPQYIPRGREPSGPSFTFFRRRKDGSIEENLKARTEELSRLLFEVAQRHGQPALLIGFSSGAITAAALMARHPAPAAGAILLRPQIPFAENCFPDLTGTPVLIVSARNDERRKRSDAAGLVNLLMAANAEAEWHELACGHGLDPEGGDIELTRAWLAKRGS</sequence>
<dbReference type="PATRIC" id="fig|1156935.5.peg.4429"/>
<dbReference type="AlphaFoldDB" id="K2QQZ6"/>
<proteinExistence type="predicted"/>
<reference evidence="1 2" key="1">
    <citation type="journal article" date="2012" name="J. Bacteriol.">
        <title>Draft Genome Sequence of Agrobacterium albertimagni Strain AOL15.</title>
        <authorList>
            <person name="Trimble W.L."/>
            <person name="Phung le T."/>
            <person name="Meyer F."/>
            <person name="Gilbert J.A."/>
            <person name="Silver S."/>
        </authorList>
    </citation>
    <scope>NUCLEOTIDE SEQUENCE [LARGE SCALE GENOMIC DNA]</scope>
    <source>
        <strain evidence="1 2">AOL15</strain>
    </source>
</reference>
<evidence type="ECO:0000313" key="2">
    <source>
        <dbReference type="Proteomes" id="UP000007123"/>
    </source>
</evidence>
<organism evidence="1 2">
    <name type="scientific">Agrobacterium albertimagni AOL15</name>
    <dbReference type="NCBI Taxonomy" id="1156935"/>
    <lineage>
        <taxon>Bacteria</taxon>
        <taxon>Pseudomonadati</taxon>
        <taxon>Pseudomonadota</taxon>
        <taxon>Alphaproteobacteria</taxon>
        <taxon>Hyphomicrobiales</taxon>
        <taxon>Rhizobiaceae</taxon>
        <taxon>Rhizobium/Agrobacterium group</taxon>
        <taxon>Agrobacterium</taxon>
    </lineage>
</organism>
<name>K2QQZ6_9HYPH</name>
<keyword evidence="2" id="KW-1185">Reference proteome</keyword>
<protein>
    <submittedName>
        <fullName evidence="1">Phospholipase/carboxylesterase</fullName>
    </submittedName>
</protein>
<evidence type="ECO:0000313" key="1">
    <source>
        <dbReference type="EMBL" id="EKF57367.1"/>
    </source>
</evidence>
<dbReference type="SUPFAM" id="SSF53474">
    <property type="entry name" value="alpha/beta-Hydrolases"/>
    <property type="match status" value="1"/>
</dbReference>
<dbReference type="STRING" id="1156935.QWE_21786"/>
<accession>K2QQZ6</accession>
<comment type="caution">
    <text evidence="1">The sequence shown here is derived from an EMBL/GenBank/DDBJ whole genome shotgun (WGS) entry which is preliminary data.</text>
</comment>
<dbReference type="Gene3D" id="3.40.50.1820">
    <property type="entry name" value="alpha/beta hydrolase"/>
    <property type="match status" value="1"/>
</dbReference>
<dbReference type="Proteomes" id="UP000007123">
    <property type="component" value="Unassembled WGS sequence"/>
</dbReference>
<gene>
    <name evidence="1" type="ORF">QWE_21786</name>
</gene>